<evidence type="ECO:0000256" key="5">
    <source>
        <dbReference type="PIRSR" id="PIRSR037599-2"/>
    </source>
</evidence>
<dbReference type="OrthoDB" id="542521at2"/>
<feature type="binding site" evidence="5">
    <location>
        <begin position="2"/>
        <end position="3"/>
    </location>
    <ligand>
        <name>substrate</name>
    </ligand>
</feature>
<comment type="cofactor">
    <cofactor evidence="6">
        <name>Mg(2+)</name>
        <dbReference type="ChEBI" id="CHEBI:18420"/>
    </cofactor>
    <text evidence="6">Binds 1 Mg(2+) ion per subunit.</text>
</comment>
<feature type="binding site" evidence="6">
    <location>
        <position position="49"/>
    </location>
    <ligand>
        <name>Mg(2+)</name>
        <dbReference type="ChEBI" id="CHEBI:18420"/>
    </ligand>
</feature>
<reference evidence="9 10" key="1">
    <citation type="submission" date="2018-11" db="EMBL/GenBank/DDBJ databases">
        <authorList>
            <person name="Ye M.-Q."/>
            <person name="Du Z.-J."/>
        </authorList>
    </citation>
    <scope>NUCLEOTIDE SEQUENCE [LARGE SCALE GENOMIC DNA]</scope>
    <source>
        <strain evidence="9 10">U0105</strain>
    </source>
</reference>
<keyword evidence="2 9" id="KW-0378">Hydrolase</keyword>
<dbReference type="PROSITE" id="PS00893">
    <property type="entry name" value="NUDIX_BOX"/>
    <property type="match status" value="1"/>
</dbReference>
<feature type="binding site" evidence="6">
    <location>
        <position position="69"/>
    </location>
    <ligand>
        <name>Mg(2+)</name>
        <dbReference type="ChEBI" id="CHEBI:18420"/>
    </ligand>
</feature>
<dbReference type="InterPro" id="IPR033715">
    <property type="entry name" value="GDPMH"/>
</dbReference>
<keyword evidence="3 6" id="KW-0460">Magnesium</keyword>
<dbReference type="PIRSF" id="PIRSF037599">
    <property type="entry name" value="GDPMH"/>
    <property type="match status" value="1"/>
</dbReference>
<dbReference type="Pfam" id="PF00293">
    <property type="entry name" value="NUDIX"/>
    <property type="match status" value="1"/>
</dbReference>
<evidence type="ECO:0000256" key="4">
    <source>
        <dbReference type="PIRSR" id="PIRSR037599-1"/>
    </source>
</evidence>
<feature type="site" description="Critical for catalysis" evidence="4">
    <location>
        <position position="123"/>
    </location>
</feature>
<dbReference type="Proteomes" id="UP000275281">
    <property type="component" value="Unassembled WGS sequence"/>
</dbReference>
<dbReference type="RefSeq" id="WP_124026516.1">
    <property type="nucleotide sequence ID" value="NZ_JBHRSN010000005.1"/>
</dbReference>
<dbReference type="NCBIfam" id="NF011963">
    <property type="entry name" value="PRK15434.1"/>
    <property type="match status" value="1"/>
</dbReference>
<feature type="binding site" evidence="5">
    <location>
        <position position="36"/>
    </location>
    <ligand>
        <name>substrate</name>
    </ligand>
</feature>
<evidence type="ECO:0000256" key="2">
    <source>
        <dbReference type="ARBA" id="ARBA00022801"/>
    </source>
</evidence>
<comment type="caution">
    <text evidence="9">The sequence shown here is derived from an EMBL/GenBank/DDBJ whole genome shotgun (WGS) entry which is preliminary data.</text>
</comment>
<dbReference type="SUPFAM" id="SSF55811">
    <property type="entry name" value="Nudix"/>
    <property type="match status" value="1"/>
</dbReference>
<evidence type="ECO:0000259" key="8">
    <source>
        <dbReference type="PROSITE" id="PS51462"/>
    </source>
</evidence>
<gene>
    <name evidence="9" type="ORF">DRW07_03675</name>
</gene>
<keyword evidence="1 6" id="KW-0479">Metal-binding</keyword>
<proteinExistence type="predicted"/>
<evidence type="ECO:0000256" key="3">
    <source>
        <dbReference type="ARBA" id="ARBA00022842"/>
    </source>
</evidence>
<dbReference type="InterPro" id="IPR020084">
    <property type="entry name" value="NUDIX_hydrolase_CS"/>
</dbReference>
<evidence type="ECO:0000256" key="6">
    <source>
        <dbReference type="PIRSR" id="PIRSR037599-3"/>
    </source>
</evidence>
<evidence type="ECO:0000313" key="9">
    <source>
        <dbReference type="EMBL" id="RPJ68515.1"/>
    </source>
</evidence>
<dbReference type="PANTHER" id="PTHR43046:SF12">
    <property type="entry name" value="GDP-MANNOSE MANNOSYL HYDROLASE"/>
    <property type="match status" value="1"/>
</dbReference>
<dbReference type="AlphaFoldDB" id="A0A3N5YF22"/>
<evidence type="ECO:0000256" key="7">
    <source>
        <dbReference type="PIRSR" id="PIRSR037599-4"/>
    </source>
</evidence>
<evidence type="ECO:0000256" key="1">
    <source>
        <dbReference type="ARBA" id="ARBA00022723"/>
    </source>
</evidence>
<dbReference type="InterPro" id="IPR015797">
    <property type="entry name" value="NUDIX_hydrolase-like_dom_sf"/>
</dbReference>
<dbReference type="EMBL" id="RPOK01000001">
    <property type="protein sequence ID" value="RPJ68515.1"/>
    <property type="molecule type" value="Genomic_DNA"/>
</dbReference>
<dbReference type="GO" id="GO:0046872">
    <property type="term" value="F:metal ion binding"/>
    <property type="evidence" value="ECO:0007669"/>
    <property type="project" value="UniProtKB-KW"/>
</dbReference>
<feature type="binding site" evidence="5">
    <location>
        <position position="8"/>
    </location>
    <ligand>
        <name>substrate</name>
    </ligand>
</feature>
<feature type="binding site" evidence="6">
    <location>
        <position position="122"/>
    </location>
    <ligand>
        <name>Mg(2+)</name>
        <dbReference type="ChEBI" id="CHEBI:18420"/>
    </ligand>
</feature>
<organism evidence="9 10">
    <name type="scientific">Alteromonas sediminis</name>
    <dbReference type="NCBI Taxonomy" id="2259342"/>
    <lineage>
        <taxon>Bacteria</taxon>
        <taxon>Pseudomonadati</taxon>
        <taxon>Pseudomonadota</taxon>
        <taxon>Gammaproteobacteria</taxon>
        <taxon>Alteromonadales</taxon>
        <taxon>Alteromonadaceae</taxon>
        <taxon>Alteromonas/Salinimonas group</taxon>
        <taxon>Alteromonas</taxon>
    </lineage>
</organism>
<name>A0A3N5YF22_9ALTE</name>
<dbReference type="CDD" id="cd03430">
    <property type="entry name" value="NUDIX_GDPMH_NudD"/>
    <property type="match status" value="1"/>
</dbReference>
<sequence>MFLDKSTFTTVIDSTPLVSIDLVVSNENGEVLLGKRVNRPAKGYWFVPGGRIQKNESLAKAFLRLTQEELGKQYSIKEATLQGPYDHFYDDFVFGDQVSTHYVAIAYQLQVLQSELELPLGQHNEYAWLAVSELTKSSTVHQHTKLYFL</sequence>
<feature type="domain" description="Nudix hydrolase" evidence="8">
    <location>
        <begin position="13"/>
        <end position="149"/>
    </location>
</feature>
<protein>
    <submittedName>
        <fullName evidence="9">GDP-mannose mannosyl hydrolase</fullName>
    </submittedName>
</protein>
<dbReference type="PROSITE" id="PS51462">
    <property type="entry name" value="NUDIX"/>
    <property type="match status" value="1"/>
</dbReference>
<feature type="short sequence motif" description="Nudix box" evidence="7">
    <location>
        <begin position="50"/>
        <end position="71"/>
    </location>
</feature>
<dbReference type="InterPro" id="IPR000086">
    <property type="entry name" value="NUDIX_hydrolase_dom"/>
</dbReference>
<dbReference type="GO" id="GO:0008727">
    <property type="term" value="F:GDP-mannose mannosyl hydrolase activity"/>
    <property type="evidence" value="ECO:0007669"/>
    <property type="project" value="InterPro"/>
</dbReference>
<dbReference type="PANTHER" id="PTHR43046">
    <property type="entry name" value="GDP-MANNOSE MANNOSYL HYDROLASE"/>
    <property type="match status" value="1"/>
</dbReference>
<keyword evidence="10" id="KW-1185">Reference proteome</keyword>
<accession>A0A3N5YF22</accession>
<dbReference type="Gene3D" id="3.90.79.10">
    <property type="entry name" value="Nucleoside Triphosphate Pyrophosphohydrolase"/>
    <property type="match status" value="1"/>
</dbReference>
<evidence type="ECO:0000313" key="10">
    <source>
        <dbReference type="Proteomes" id="UP000275281"/>
    </source>
</evidence>